<gene>
    <name evidence="3" type="ORF">B0H65DRAFT_568519</name>
</gene>
<feature type="transmembrane region" description="Helical" evidence="2">
    <location>
        <begin position="137"/>
        <end position="160"/>
    </location>
</feature>
<dbReference type="GO" id="GO:0015098">
    <property type="term" value="F:molybdate ion transmembrane transporter activity"/>
    <property type="evidence" value="ECO:0007669"/>
    <property type="project" value="InterPro"/>
</dbReference>
<feature type="transmembrane region" description="Helical" evidence="2">
    <location>
        <begin position="410"/>
        <end position="436"/>
    </location>
</feature>
<dbReference type="Proteomes" id="UP001278500">
    <property type="component" value="Unassembled WGS sequence"/>
</dbReference>
<evidence type="ECO:0000313" key="3">
    <source>
        <dbReference type="EMBL" id="KAK3351397.1"/>
    </source>
</evidence>
<reference evidence="3" key="1">
    <citation type="journal article" date="2023" name="Mol. Phylogenet. Evol.">
        <title>Genome-scale phylogeny and comparative genomics of the fungal order Sordariales.</title>
        <authorList>
            <person name="Hensen N."/>
            <person name="Bonometti L."/>
            <person name="Westerberg I."/>
            <person name="Brannstrom I.O."/>
            <person name="Guillou S."/>
            <person name="Cros-Aarteil S."/>
            <person name="Calhoun S."/>
            <person name="Haridas S."/>
            <person name="Kuo A."/>
            <person name="Mondo S."/>
            <person name="Pangilinan J."/>
            <person name="Riley R."/>
            <person name="LaButti K."/>
            <person name="Andreopoulos B."/>
            <person name="Lipzen A."/>
            <person name="Chen C."/>
            <person name="Yan M."/>
            <person name="Daum C."/>
            <person name="Ng V."/>
            <person name="Clum A."/>
            <person name="Steindorff A."/>
            <person name="Ohm R.A."/>
            <person name="Martin F."/>
            <person name="Silar P."/>
            <person name="Natvig D.O."/>
            <person name="Lalanne C."/>
            <person name="Gautier V."/>
            <person name="Ament-Velasquez S.L."/>
            <person name="Kruys A."/>
            <person name="Hutchinson M.I."/>
            <person name="Powell A.J."/>
            <person name="Barry K."/>
            <person name="Miller A.N."/>
            <person name="Grigoriev I.V."/>
            <person name="Debuchy R."/>
            <person name="Gladieux P."/>
            <person name="Hiltunen Thoren M."/>
            <person name="Johannesson H."/>
        </authorList>
    </citation>
    <scope>NUCLEOTIDE SEQUENCE</scope>
    <source>
        <strain evidence="3">CBS 560.94</strain>
    </source>
</reference>
<keyword evidence="2" id="KW-1133">Transmembrane helix</keyword>
<dbReference type="EMBL" id="JAUEPP010000002">
    <property type="protein sequence ID" value="KAK3351397.1"/>
    <property type="molecule type" value="Genomic_DNA"/>
</dbReference>
<feature type="transmembrane region" description="Helical" evidence="2">
    <location>
        <begin position="180"/>
        <end position="198"/>
    </location>
</feature>
<feature type="transmembrane region" description="Helical" evidence="2">
    <location>
        <begin position="96"/>
        <end position="116"/>
    </location>
</feature>
<protein>
    <recommendedName>
        <fullName evidence="5">Sulfate transporter</fullName>
    </recommendedName>
</protein>
<proteinExistence type="predicted"/>
<feature type="compositionally biased region" description="Low complexity" evidence="1">
    <location>
        <begin position="315"/>
        <end position="360"/>
    </location>
</feature>
<evidence type="ECO:0000256" key="2">
    <source>
        <dbReference type="SAM" id="Phobius"/>
    </source>
</evidence>
<feature type="transmembrane region" description="Helical" evidence="2">
    <location>
        <begin position="210"/>
        <end position="231"/>
    </location>
</feature>
<dbReference type="PANTHER" id="PTHR31970:SF9">
    <property type="entry name" value="MOLYBDATE TRANSPORTER 2"/>
    <property type="match status" value="1"/>
</dbReference>
<dbReference type="RefSeq" id="XP_062684692.1">
    <property type="nucleotide sequence ID" value="XM_062830396.1"/>
</dbReference>
<evidence type="ECO:0000313" key="4">
    <source>
        <dbReference type="Proteomes" id="UP001278500"/>
    </source>
</evidence>
<dbReference type="AlphaFoldDB" id="A0AAE0MUE7"/>
<keyword evidence="4" id="KW-1185">Reference proteome</keyword>
<reference evidence="3" key="2">
    <citation type="submission" date="2023-06" db="EMBL/GenBank/DDBJ databases">
        <authorList>
            <consortium name="Lawrence Berkeley National Laboratory"/>
            <person name="Haridas S."/>
            <person name="Hensen N."/>
            <person name="Bonometti L."/>
            <person name="Westerberg I."/>
            <person name="Brannstrom I.O."/>
            <person name="Guillou S."/>
            <person name="Cros-Aarteil S."/>
            <person name="Calhoun S."/>
            <person name="Kuo A."/>
            <person name="Mondo S."/>
            <person name="Pangilinan J."/>
            <person name="Riley R."/>
            <person name="Labutti K."/>
            <person name="Andreopoulos B."/>
            <person name="Lipzen A."/>
            <person name="Chen C."/>
            <person name="Yanf M."/>
            <person name="Daum C."/>
            <person name="Ng V."/>
            <person name="Clum A."/>
            <person name="Steindorff A."/>
            <person name="Ohm R."/>
            <person name="Martin F."/>
            <person name="Silar P."/>
            <person name="Natvig D."/>
            <person name="Lalanne C."/>
            <person name="Gautier V."/>
            <person name="Ament-Velasquez S.L."/>
            <person name="Kruys A."/>
            <person name="Hutchinson M.I."/>
            <person name="Powell A.J."/>
            <person name="Barry K."/>
            <person name="Miller A.N."/>
            <person name="Grigoriev I.V."/>
            <person name="Debuchy R."/>
            <person name="Gladieux P."/>
            <person name="Thoren M.H."/>
            <person name="Johannesson H."/>
        </authorList>
    </citation>
    <scope>NUCLEOTIDE SEQUENCE</scope>
    <source>
        <strain evidence="3">CBS 560.94</strain>
    </source>
</reference>
<keyword evidence="2" id="KW-0472">Membrane</keyword>
<name>A0AAE0MUE7_9PEZI</name>
<evidence type="ECO:0000256" key="1">
    <source>
        <dbReference type="SAM" id="MobiDB-lite"/>
    </source>
</evidence>
<dbReference type="GeneID" id="87867550"/>
<feature type="transmembrane region" description="Helical" evidence="2">
    <location>
        <begin position="274"/>
        <end position="297"/>
    </location>
</feature>
<dbReference type="Pfam" id="PF16983">
    <property type="entry name" value="MFS_MOT1"/>
    <property type="match status" value="2"/>
</dbReference>
<feature type="transmembrane region" description="Helical" evidence="2">
    <location>
        <begin position="58"/>
        <end position="76"/>
    </location>
</feature>
<dbReference type="InterPro" id="IPR031563">
    <property type="entry name" value="MOT1/MOT2"/>
</dbReference>
<keyword evidence="2" id="KW-0812">Transmembrane</keyword>
<organism evidence="3 4">
    <name type="scientific">Neurospora tetraspora</name>
    <dbReference type="NCBI Taxonomy" id="94610"/>
    <lineage>
        <taxon>Eukaryota</taxon>
        <taxon>Fungi</taxon>
        <taxon>Dikarya</taxon>
        <taxon>Ascomycota</taxon>
        <taxon>Pezizomycotina</taxon>
        <taxon>Sordariomycetes</taxon>
        <taxon>Sordariomycetidae</taxon>
        <taxon>Sordariales</taxon>
        <taxon>Sordariaceae</taxon>
        <taxon>Neurospora</taxon>
    </lineage>
</organism>
<sequence>MFITKSHLRRITSHNTSHLTTPHLLLSEISGSLGDLGTLLPLLLALSLQGSIDLPSTLIFSGLFNIATGFIFGVPLPVQPMKAIAAASLASSPSPGLGTTVAAGAWVGFAVLLLGGTGGLKRVMRWVPGAVVRGVQVGAGLSLVVAAGGGMVRPLGWWWTPEEENGHGDGDGGIGRWLDSRAWAVLAFGGLVVTLGQQQQSGPKGRRRMPVPYALVLFLVGLVFAVVRVSLSKDSPDQPPPYDEPTNSYSWTWIWNPLHHIHPEVFHSLLNPQALSMALAQLPLTTLNSIIAASALASDLFPRSSYPQLYDDEPSSNPAASNPPASDLASSDPSPSSSSSSSSSHSSSSSTSSPKSSSSSKEGPVPLTPLSLSISLMNLLSAPFGCMPLCHGSGGLAAQHRFGARSGTSIIFLGTLKFLLGLFFSSGTTGLLLRILEKFPRAFLGVMVLGAGVELGRVGVRSVEGGEEEDRMVMLMTAGTILAFRNDGVGFLAGMGCYGGYRVAGWLGGGKEIGREEERGLLNDEGVVDEESPLLR</sequence>
<comment type="caution">
    <text evidence="3">The sequence shown here is derived from an EMBL/GenBank/DDBJ whole genome shotgun (WGS) entry which is preliminary data.</text>
</comment>
<accession>A0AAE0MUE7</accession>
<feature type="region of interest" description="Disordered" evidence="1">
    <location>
        <begin position="307"/>
        <end position="364"/>
    </location>
</feature>
<dbReference type="PANTHER" id="PTHR31970">
    <property type="match status" value="1"/>
</dbReference>
<evidence type="ECO:0008006" key="5">
    <source>
        <dbReference type="Google" id="ProtNLM"/>
    </source>
</evidence>